<name>A0AA85KED5_TRIRE</name>
<dbReference type="WBParaSite" id="TREG1_81220.1">
    <property type="protein sequence ID" value="TREG1_81220.1"/>
    <property type="gene ID" value="TREG1_81220"/>
</dbReference>
<dbReference type="Proteomes" id="UP000050795">
    <property type="component" value="Unassembled WGS sequence"/>
</dbReference>
<evidence type="ECO:0000313" key="3">
    <source>
        <dbReference type="WBParaSite" id="TREG1_81220.1"/>
    </source>
</evidence>
<evidence type="ECO:0000256" key="1">
    <source>
        <dbReference type="SAM" id="MobiDB-lite"/>
    </source>
</evidence>
<organism evidence="2 3">
    <name type="scientific">Trichobilharzia regenti</name>
    <name type="common">Nasal bird schistosome</name>
    <dbReference type="NCBI Taxonomy" id="157069"/>
    <lineage>
        <taxon>Eukaryota</taxon>
        <taxon>Metazoa</taxon>
        <taxon>Spiralia</taxon>
        <taxon>Lophotrochozoa</taxon>
        <taxon>Platyhelminthes</taxon>
        <taxon>Trematoda</taxon>
        <taxon>Digenea</taxon>
        <taxon>Strigeidida</taxon>
        <taxon>Schistosomatoidea</taxon>
        <taxon>Schistosomatidae</taxon>
        <taxon>Trichobilharzia</taxon>
    </lineage>
</organism>
<feature type="region of interest" description="Disordered" evidence="1">
    <location>
        <begin position="1"/>
        <end position="209"/>
    </location>
</feature>
<sequence length="431" mass="49094">MIGGCIVEAGSEPESGTLPDSTPKDDDQDAYYIDKSGKRRRRRRRRHPSKQSEGRNGHTPAPDSSEQAGSEPESGTLPDSTPKDDDQDAYYIDKSGKRRRRRRRRHPSKQSEGRNGHTPAPDSSEQAGSEPESGTLPDSTPKDDDQDAYYIDKSGKRRRRRRRRHPSKQSEGRNGHMPAPDSSEPKSDEIPDTDYDDSAVDRAKRNLPLRKRCRSKRRIFRNTSDSDINPLLKKTVVYSQGQPDDSRDDYYDDEIVETTWVVKLGNKKVTNKEMLDFVNSQLKTNDLFQNVMNQNNSNPLDKYDVETETSWFTMSRNAKLSNEKILDFFNQQTDLDRMLGMAFPTQTATQQPIQVISTSIWFSDDFVKEMSNLDVEGILKTCTEFNKLCNSNRKSGSSSDGELCPSNTSRNYSDSYNVFGCIQTTYVKYAI</sequence>
<reference evidence="3" key="2">
    <citation type="submission" date="2023-11" db="UniProtKB">
        <authorList>
            <consortium name="WormBaseParasite"/>
        </authorList>
    </citation>
    <scope>IDENTIFICATION</scope>
</reference>
<protein>
    <submittedName>
        <fullName evidence="3">Uncharacterized protein</fullName>
    </submittedName>
</protein>
<proteinExistence type="predicted"/>
<dbReference type="AlphaFoldDB" id="A0AA85KED5"/>
<feature type="compositionally biased region" description="Basic residues" evidence="1">
    <location>
        <begin position="37"/>
        <end position="49"/>
    </location>
</feature>
<evidence type="ECO:0000313" key="2">
    <source>
        <dbReference type="Proteomes" id="UP000050795"/>
    </source>
</evidence>
<feature type="compositionally biased region" description="Basic residues" evidence="1">
    <location>
        <begin position="155"/>
        <end position="167"/>
    </location>
</feature>
<reference evidence="2" key="1">
    <citation type="submission" date="2022-06" db="EMBL/GenBank/DDBJ databases">
        <authorList>
            <person name="Berger JAMES D."/>
            <person name="Berger JAMES D."/>
        </authorList>
    </citation>
    <scope>NUCLEOTIDE SEQUENCE [LARGE SCALE GENOMIC DNA]</scope>
</reference>
<accession>A0AA85KED5</accession>
<keyword evidence="2" id="KW-1185">Reference proteome</keyword>
<feature type="compositionally biased region" description="Basic residues" evidence="1">
    <location>
        <begin position="96"/>
        <end position="108"/>
    </location>
</feature>